<sequence length="165" mass="18395">MMPLILTTPLRVLVIGAGRAGLIKVRSALRYQQDITVISTDFSAEIQAEACHQIPADFYEMTADDMSGWDLIYLAIPWPQCLHKQAFISSWADELKARKKLLCISCRPTLGNVVNPCSRRVGDHTLTLSGADMRPKNTKGLTEQLAQHFALMLKDKVINEKIATL</sequence>
<dbReference type="RefSeq" id="WP_126505205.1">
    <property type="nucleotide sequence ID" value="NZ_RXNV01000002.1"/>
</dbReference>
<dbReference type="AlphaFoldDB" id="A0A3S0IGU2"/>
<name>A0A3S0IGU2_9GAMM</name>
<gene>
    <name evidence="1" type="ORF">EKG39_08065</name>
</gene>
<dbReference type="OrthoDB" id="6399585at2"/>
<dbReference type="SUPFAM" id="SSF51735">
    <property type="entry name" value="NAD(P)-binding Rossmann-fold domains"/>
    <property type="match status" value="1"/>
</dbReference>
<protein>
    <submittedName>
        <fullName evidence="1">NAD(P)-dependent oxidoreductase</fullName>
    </submittedName>
</protein>
<organism evidence="1 2">
    <name type="scientific">Shewanella atlantica</name>
    <dbReference type="NCBI Taxonomy" id="271099"/>
    <lineage>
        <taxon>Bacteria</taxon>
        <taxon>Pseudomonadati</taxon>
        <taxon>Pseudomonadota</taxon>
        <taxon>Gammaproteobacteria</taxon>
        <taxon>Alteromonadales</taxon>
        <taxon>Shewanellaceae</taxon>
        <taxon>Shewanella</taxon>
    </lineage>
</organism>
<keyword evidence="2" id="KW-1185">Reference proteome</keyword>
<evidence type="ECO:0000313" key="2">
    <source>
        <dbReference type="Proteomes" id="UP000282060"/>
    </source>
</evidence>
<dbReference type="Proteomes" id="UP000282060">
    <property type="component" value="Unassembled WGS sequence"/>
</dbReference>
<proteinExistence type="predicted"/>
<accession>A0A3S0IGU2</accession>
<dbReference type="InterPro" id="IPR036291">
    <property type="entry name" value="NAD(P)-bd_dom_sf"/>
</dbReference>
<dbReference type="EMBL" id="RXNV01000002">
    <property type="protein sequence ID" value="RTR33655.1"/>
    <property type="molecule type" value="Genomic_DNA"/>
</dbReference>
<reference evidence="1 2" key="1">
    <citation type="submission" date="2018-12" db="EMBL/GenBank/DDBJ databases">
        <authorList>
            <person name="Yu L."/>
        </authorList>
    </citation>
    <scope>NUCLEOTIDE SEQUENCE [LARGE SCALE GENOMIC DNA]</scope>
    <source>
        <strain evidence="1 2">HAW-EB5</strain>
    </source>
</reference>
<evidence type="ECO:0000313" key="1">
    <source>
        <dbReference type="EMBL" id="RTR33655.1"/>
    </source>
</evidence>
<dbReference type="Pfam" id="PF13241">
    <property type="entry name" value="NAD_binding_7"/>
    <property type="match status" value="1"/>
</dbReference>
<comment type="caution">
    <text evidence="1">The sequence shown here is derived from an EMBL/GenBank/DDBJ whole genome shotgun (WGS) entry which is preliminary data.</text>
</comment>
<dbReference type="Gene3D" id="3.40.50.720">
    <property type="entry name" value="NAD(P)-binding Rossmann-like Domain"/>
    <property type="match status" value="1"/>
</dbReference>